<dbReference type="EMBL" id="LT670846">
    <property type="protein sequence ID" value="SHK24519.1"/>
    <property type="molecule type" value="Genomic_DNA"/>
</dbReference>
<feature type="transmembrane region" description="Helical" evidence="6">
    <location>
        <begin position="64"/>
        <end position="86"/>
    </location>
</feature>
<feature type="transmembrane region" description="Helical" evidence="6">
    <location>
        <begin position="39"/>
        <end position="57"/>
    </location>
</feature>
<accession>A0A1M6QW77</accession>
<feature type="transmembrane region" description="Helical" evidence="6">
    <location>
        <begin position="7"/>
        <end position="27"/>
    </location>
</feature>
<evidence type="ECO:0000256" key="4">
    <source>
        <dbReference type="ARBA" id="ARBA00022989"/>
    </source>
</evidence>
<dbReference type="GO" id="GO:0051301">
    <property type="term" value="P:cell division"/>
    <property type="evidence" value="ECO:0007669"/>
    <property type="project" value="InterPro"/>
</dbReference>
<dbReference type="GO" id="GO:0015648">
    <property type="term" value="F:lipid-linked peptidoglycan transporter activity"/>
    <property type="evidence" value="ECO:0007669"/>
    <property type="project" value="TreeGrafter"/>
</dbReference>
<name>A0A1M6QW77_9AQUI</name>
<keyword evidence="2 6" id="KW-0812">Transmembrane</keyword>
<dbReference type="RefSeq" id="WP_079653595.1">
    <property type="nucleotide sequence ID" value="NZ_LT670846.1"/>
</dbReference>
<dbReference type="OrthoDB" id="9812661at2"/>
<dbReference type="NCBIfam" id="TIGR02210">
    <property type="entry name" value="rodA_shape"/>
    <property type="match status" value="1"/>
</dbReference>
<feature type="transmembrane region" description="Helical" evidence="6">
    <location>
        <begin position="153"/>
        <end position="169"/>
    </location>
</feature>
<dbReference type="Proteomes" id="UP000189810">
    <property type="component" value="Chromosome I"/>
</dbReference>
<dbReference type="PANTHER" id="PTHR30474:SF1">
    <property type="entry name" value="PEPTIDOGLYCAN GLYCOSYLTRANSFERASE MRDB"/>
    <property type="match status" value="1"/>
</dbReference>
<dbReference type="InterPro" id="IPR011923">
    <property type="entry name" value="RodA/MrdB"/>
</dbReference>
<organism evidence="7 8">
    <name type="scientific">Thermocrinis minervae</name>
    <dbReference type="NCBI Taxonomy" id="381751"/>
    <lineage>
        <taxon>Bacteria</taxon>
        <taxon>Pseudomonadati</taxon>
        <taxon>Aquificota</taxon>
        <taxon>Aquificia</taxon>
        <taxon>Aquificales</taxon>
        <taxon>Aquificaceae</taxon>
        <taxon>Thermocrinis</taxon>
    </lineage>
</organism>
<dbReference type="InterPro" id="IPR001182">
    <property type="entry name" value="FtsW/RodA"/>
</dbReference>
<dbReference type="GO" id="GO:0005886">
    <property type="term" value="C:plasma membrane"/>
    <property type="evidence" value="ECO:0007669"/>
    <property type="project" value="TreeGrafter"/>
</dbReference>
<dbReference type="GO" id="GO:0032153">
    <property type="term" value="C:cell division site"/>
    <property type="evidence" value="ECO:0007669"/>
    <property type="project" value="TreeGrafter"/>
</dbReference>
<feature type="transmembrane region" description="Helical" evidence="6">
    <location>
        <begin position="176"/>
        <end position="192"/>
    </location>
</feature>
<dbReference type="AlphaFoldDB" id="A0A1M6QW77"/>
<dbReference type="STRING" id="381751.SAMN05444391_0424"/>
<dbReference type="GO" id="GO:0008360">
    <property type="term" value="P:regulation of cell shape"/>
    <property type="evidence" value="ECO:0007669"/>
    <property type="project" value="UniProtKB-KW"/>
</dbReference>
<evidence type="ECO:0000256" key="2">
    <source>
        <dbReference type="ARBA" id="ARBA00022692"/>
    </source>
</evidence>
<feature type="transmembrane region" description="Helical" evidence="6">
    <location>
        <begin position="264"/>
        <end position="284"/>
    </location>
</feature>
<gene>
    <name evidence="7" type="ORF">SAMN05444391_0424</name>
</gene>
<comment type="subcellular location">
    <subcellularLocation>
        <location evidence="1">Membrane</location>
        <topology evidence="1">Multi-pass membrane protein</topology>
    </subcellularLocation>
</comment>
<reference evidence="7 8" key="1">
    <citation type="submission" date="2016-11" db="EMBL/GenBank/DDBJ databases">
        <authorList>
            <person name="Jaros S."/>
            <person name="Januszkiewicz K."/>
            <person name="Wedrychowicz H."/>
        </authorList>
    </citation>
    <scope>NUCLEOTIDE SEQUENCE [LARGE SCALE GENOMIC DNA]</scope>
    <source>
        <strain evidence="7 8">DSM 19557</strain>
    </source>
</reference>
<dbReference type="Pfam" id="PF01098">
    <property type="entry name" value="FTSW_RODA_SPOVE"/>
    <property type="match status" value="1"/>
</dbReference>
<evidence type="ECO:0000313" key="7">
    <source>
        <dbReference type="EMBL" id="SHK24519.1"/>
    </source>
</evidence>
<sequence length="369" mass="41741">MRFLKDYDLKLVGALFGVQLIGLLGVYSASFKGSHPPSLFVKQLLYMVFGWFIMLGLSRVNFRLLLDLSLSVYLFNLFLLVLVPVFGKTIYGAKRWIDIGPVNIQPSEFMKFSLLLFLSYFMVHTQRIWSKESLIVFLSVALPFVLTYEQPDLGTAVTYPVLLVFLLFLRGVKIRYFVISFLTFVLASPLLWHKLRDYQKERILALLDPYKDYMGSGYQLVQSMVAIGSGGLLGKGFLKGTQAHLLFLPEKHTDFIFSVIAEEWGFLGAFLLVSLYLYVIKRLLDYARSTPDIQEAIFIGGLASLLMFQAFVNLFMTMGLAPVVGVPIPMVSFGGSSIITFSLAFGCTFSIVREQKARFLRFEESAQKA</sequence>
<evidence type="ECO:0000256" key="1">
    <source>
        <dbReference type="ARBA" id="ARBA00004141"/>
    </source>
</evidence>
<feature type="transmembrane region" description="Helical" evidence="6">
    <location>
        <begin position="128"/>
        <end position="147"/>
    </location>
</feature>
<evidence type="ECO:0000256" key="5">
    <source>
        <dbReference type="ARBA" id="ARBA00023136"/>
    </source>
</evidence>
<proteinExistence type="predicted"/>
<keyword evidence="4 6" id="KW-1133">Transmembrane helix</keyword>
<protein>
    <submittedName>
        <fullName evidence="7">Rod shape determining protein RodA</fullName>
    </submittedName>
</protein>
<feature type="transmembrane region" description="Helical" evidence="6">
    <location>
        <begin position="328"/>
        <end position="352"/>
    </location>
</feature>
<evidence type="ECO:0000256" key="6">
    <source>
        <dbReference type="SAM" id="Phobius"/>
    </source>
</evidence>
<feature type="transmembrane region" description="Helical" evidence="6">
    <location>
        <begin position="296"/>
        <end position="316"/>
    </location>
</feature>
<evidence type="ECO:0000256" key="3">
    <source>
        <dbReference type="ARBA" id="ARBA00022960"/>
    </source>
</evidence>
<keyword evidence="3" id="KW-0133">Cell shape</keyword>
<dbReference type="PANTHER" id="PTHR30474">
    <property type="entry name" value="CELL CYCLE PROTEIN"/>
    <property type="match status" value="1"/>
</dbReference>
<evidence type="ECO:0000313" key="8">
    <source>
        <dbReference type="Proteomes" id="UP000189810"/>
    </source>
</evidence>
<feature type="transmembrane region" description="Helical" evidence="6">
    <location>
        <begin position="106"/>
        <end position="123"/>
    </location>
</feature>
<keyword evidence="5 6" id="KW-0472">Membrane</keyword>
<keyword evidence="8" id="KW-1185">Reference proteome</keyword>